<dbReference type="Pfam" id="PF13867">
    <property type="entry name" value="SAP30_Sin3_bdg"/>
    <property type="match status" value="1"/>
</dbReference>
<dbReference type="SMART" id="SM00325">
    <property type="entry name" value="RhoGEF"/>
    <property type="match status" value="1"/>
</dbReference>
<dbReference type="Proteomes" id="UP000827092">
    <property type="component" value="Unassembled WGS sequence"/>
</dbReference>
<dbReference type="InterPro" id="IPR035899">
    <property type="entry name" value="DBL_dom_sf"/>
</dbReference>
<feature type="region of interest" description="Disordered" evidence="2">
    <location>
        <begin position="882"/>
        <end position="915"/>
    </location>
</feature>
<evidence type="ECO:0000313" key="6">
    <source>
        <dbReference type="Proteomes" id="UP000827092"/>
    </source>
</evidence>
<feature type="region of interest" description="Disordered" evidence="2">
    <location>
        <begin position="752"/>
        <end position="827"/>
    </location>
</feature>
<dbReference type="SMART" id="SM00233">
    <property type="entry name" value="PH"/>
    <property type="match status" value="1"/>
</dbReference>
<feature type="region of interest" description="Disordered" evidence="2">
    <location>
        <begin position="75"/>
        <end position="97"/>
    </location>
</feature>
<name>A0AAV6TXN6_9ARAC</name>
<evidence type="ECO:0000259" key="3">
    <source>
        <dbReference type="PROSITE" id="PS50003"/>
    </source>
</evidence>
<dbReference type="InterPro" id="IPR025717">
    <property type="entry name" value="SAP30_zn-finger"/>
</dbReference>
<dbReference type="PANTHER" id="PTHR45924:SF2">
    <property type="entry name" value="FI17866P1"/>
    <property type="match status" value="1"/>
</dbReference>
<feature type="compositionally biased region" description="Low complexity" evidence="2">
    <location>
        <begin position="289"/>
        <end position="315"/>
    </location>
</feature>
<sequence length="1665" mass="187070">MHVHKGNTQNLMISTPIITTPPLYNAPLDPRITSTTDHITCSRKPTKGHLFGLDTRRTWFHLGFPAISLVRPKHLDRSRGTPSKLTQQQVSRLSSGSVVSRKSSATVEVVVFDFVCRAWIFNFSLTKNNCTHHLYVPMVVFSLMSMRCTQGTSVDLSSSLLDMFDTIVAKNSNEDAPQRPTPGLGAAPPPCDPGGQNLEQPPMCSLPPLAPPLSATSGHRSSYNGRASSYSKRGYSESAFQEKKRPLSSSSVSSSSSSSSSSLPRNYLDVKKSYLASIESLDDDDEQGETTTSSSGRGSSGPTSGPGNSSGVTGMTSGGGRRWCDPNLSHTDRVVLEIVDTEKTYVRDLNEIIEGYLKHISNSEEAKISHKYLKELFSNIEDIYRFNRLFVDELEACGLDPVSVAKCFVKTSTGFEVYTQYCTNYPRTVSVLTELMGNSETAEIFKDRQMALQHSLPLGSYLLKPVQRILKYHLLLQNMVKHANKESDGYCDVKNALSVMTGIAYHINDMKRKHEHAVRVQEIQSLLYGWEGQDLTTYGELVAEGAFRMYKAKALRHLFLFDKMLLIAKKKEEGILSYKTHIMCSNLMLIESIQGEPLCFHVIPFDNPLNQNTFQARNVEQKREWCLQLKRVILENYNAVIPSHARQLVMELGQSKQEDSALEKSHTKKQLSAPEYLEKRKQERRKSELNLNRTLKLKKGLKKIDSSLSKNILLNGRHKDSDKSSWTKSQEDVCQKKRWLLSHLGNKENFSDCSTSANSSAAPFSRGSRVRHSLPEPSLSQKNNPKKERSRFRPTWRNWNSVPEETTDTENEDVDSRRHLECGNPLSYRDRSYSEASEEAFDNNSGEYVTFFYAHSYATRDMPNGIDLTRIGMAYQEVEDRLTRSETHEGFATAKPERQKDQDSESGSSVSSWKQNSAIRRVQSFTGMAKAKVASLQHNMSFRNHSSSVSEPKSKSKKSSCLPPSFHPSDYKEICPTTPATWLKQQEEHLAESGKKSGSLPRSFQLAPEEMSGASSSSVNNPQRTRLRADGSRSHHSEQRPFTIASETPSQGDFGDDLDYVVLDYSHCNGPEYRFAMHRDGYEQDTTGCTNTPAISMENVHSIHPELKIYHQAASKYATLKHMFSSMGSKLANLKATLSPTHELHPRSHSEPTKPENITRSSSHSSIRSETELNTKLFPQKFAHSVAKAYSSVMRHRKKHELKLERKGAMKKDKSGMGSYKSESSLIGARMAQPLESEYSVPKLILPAKIFKELRPDSLFSESSNATSSSDGDKNGACDPCFNDYQNLDGEDSVSEASDTSADSYYERTFDAIENALAHDIFRDSAIYSDPEDADFSTIEGNFIFEVDPLEKDLHNHEATLQNGNKEVLSPPSPKIMCARRVNQAILDRLRILEENVKFQSEDSSSVSSNPKPAVQKRLDLDKWGTLVLNKDLEESETSSEHSASTVNTVMESVDKPKVNGNCRSPPRVKGWVKHVVEKLQGEGQFFYYSVGVMNGGFSTEEEGGSHNQICCLLDEGERCAQPAGNASYNKRIQKTVAQKKLKLSIDTSAHHIYICEYHKGVIQSIRNKRNRKQSEDDNGMNDQDIDQPEVDLYQLPVSALRRYKRHYKIQTRQGVNKAQLTETLSRHFKTIPVNEKEAITYFIYMVKNNKNKLDQKNGSEPSGS</sequence>
<dbReference type="PANTHER" id="PTHR45924">
    <property type="entry name" value="FI17866P1"/>
    <property type="match status" value="1"/>
</dbReference>
<feature type="domain" description="PH" evidence="3">
    <location>
        <begin position="534"/>
        <end position="634"/>
    </location>
</feature>
<evidence type="ECO:0000256" key="2">
    <source>
        <dbReference type="SAM" id="MobiDB-lite"/>
    </source>
</evidence>
<dbReference type="GO" id="GO:0005085">
    <property type="term" value="F:guanyl-nucleotide exchange factor activity"/>
    <property type="evidence" value="ECO:0007669"/>
    <property type="project" value="InterPro"/>
</dbReference>
<feature type="region of interest" description="Disordered" evidence="2">
    <location>
        <begin position="279"/>
        <end position="324"/>
    </location>
</feature>
<dbReference type="CDD" id="cd00160">
    <property type="entry name" value="RhoGEF"/>
    <property type="match status" value="1"/>
</dbReference>
<protein>
    <recommendedName>
        <fullName evidence="7">Pleckstrin homology domain-containing family G member 1</fullName>
    </recommendedName>
</protein>
<dbReference type="Gene3D" id="2.30.29.30">
    <property type="entry name" value="Pleckstrin-homology domain (PH domain)/Phosphotyrosine-binding domain (PTB)"/>
    <property type="match status" value="1"/>
</dbReference>
<dbReference type="InterPro" id="IPR043324">
    <property type="entry name" value="PH_PLEKHG1_G2_G3"/>
</dbReference>
<feature type="compositionally biased region" description="Basic and acidic residues" evidence="2">
    <location>
        <begin position="676"/>
        <end position="688"/>
    </location>
</feature>
<dbReference type="EMBL" id="JAFNEN010000875">
    <property type="protein sequence ID" value="KAG8176481.1"/>
    <property type="molecule type" value="Genomic_DNA"/>
</dbReference>
<dbReference type="InterPro" id="IPR011993">
    <property type="entry name" value="PH-like_dom_sf"/>
</dbReference>
<dbReference type="PROSITE" id="PS50010">
    <property type="entry name" value="DH_2"/>
    <property type="match status" value="1"/>
</dbReference>
<dbReference type="InterPro" id="IPR038291">
    <property type="entry name" value="SAP30_C_sf"/>
</dbReference>
<reference evidence="5 6" key="1">
    <citation type="journal article" date="2022" name="Nat. Ecol. Evol.">
        <title>A masculinizing supergene underlies an exaggerated male reproductive morph in a spider.</title>
        <authorList>
            <person name="Hendrickx F."/>
            <person name="De Corte Z."/>
            <person name="Sonet G."/>
            <person name="Van Belleghem S.M."/>
            <person name="Kostlbacher S."/>
            <person name="Vangestel C."/>
        </authorList>
    </citation>
    <scope>NUCLEOTIDE SEQUENCE [LARGE SCALE GENOMIC DNA]</scope>
    <source>
        <strain evidence="5">W744_W776</strain>
    </source>
</reference>
<dbReference type="InterPro" id="IPR025718">
    <property type="entry name" value="SAP30_Sin3-bd"/>
</dbReference>
<dbReference type="Gene3D" id="1.20.900.10">
    <property type="entry name" value="Dbl homology (DH) domain"/>
    <property type="match status" value="1"/>
</dbReference>
<dbReference type="Pfam" id="PF22697">
    <property type="entry name" value="SOS1_NGEF_PH"/>
    <property type="match status" value="1"/>
</dbReference>
<dbReference type="InterPro" id="IPR000219">
    <property type="entry name" value="DH_dom"/>
</dbReference>
<feature type="compositionally biased region" description="Low complexity" evidence="2">
    <location>
        <begin position="248"/>
        <end position="262"/>
    </location>
</feature>
<feature type="region of interest" description="Disordered" evidence="2">
    <location>
        <begin position="942"/>
        <end position="967"/>
    </location>
</feature>
<dbReference type="PROSITE" id="PS50003">
    <property type="entry name" value="PH_DOMAIN"/>
    <property type="match status" value="1"/>
</dbReference>
<dbReference type="InterPro" id="IPR055251">
    <property type="entry name" value="SOS1_NGEF_PH"/>
</dbReference>
<accession>A0AAV6TXN6</accession>
<keyword evidence="6" id="KW-1185">Reference proteome</keyword>
<dbReference type="Gene3D" id="6.10.160.20">
    <property type="match status" value="1"/>
</dbReference>
<dbReference type="Pfam" id="PF13866">
    <property type="entry name" value="zf-SAP30"/>
    <property type="match status" value="1"/>
</dbReference>
<evidence type="ECO:0000256" key="1">
    <source>
        <dbReference type="ARBA" id="ARBA00022553"/>
    </source>
</evidence>
<feature type="compositionally biased region" description="Basic and acidic residues" evidence="2">
    <location>
        <begin position="1142"/>
        <end position="1154"/>
    </location>
</feature>
<evidence type="ECO:0008006" key="7">
    <source>
        <dbReference type="Google" id="ProtNLM"/>
    </source>
</evidence>
<dbReference type="Pfam" id="PF00621">
    <property type="entry name" value="RhoGEF"/>
    <property type="match status" value="1"/>
</dbReference>
<feature type="compositionally biased region" description="Polar residues" evidence="2">
    <location>
        <begin position="216"/>
        <end position="231"/>
    </location>
</feature>
<feature type="compositionally biased region" description="Basic and acidic residues" evidence="2">
    <location>
        <begin position="1027"/>
        <end position="1039"/>
    </location>
</feature>
<evidence type="ECO:0000259" key="4">
    <source>
        <dbReference type="PROSITE" id="PS50010"/>
    </source>
</evidence>
<organism evidence="5 6">
    <name type="scientific">Oedothorax gibbosus</name>
    <dbReference type="NCBI Taxonomy" id="931172"/>
    <lineage>
        <taxon>Eukaryota</taxon>
        <taxon>Metazoa</taxon>
        <taxon>Ecdysozoa</taxon>
        <taxon>Arthropoda</taxon>
        <taxon>Chelicerata</taxon>
        <taxon>Arachnida</taxon>
        <taxon>Araneae</taxon>
        <taxon>Araneomorphae</taxon>
        <taxon>Entelegynae</taxon>
        <taxon>Araneoidea</taxon>
        <taxon>Linyphiidae</taxon>
        <taxon>Erigoninae</taxon>
        <taxon>Oedothorax</taxon>
    </lineage>
</organism>
<gene>
    <name evidence="5" type="ORF">JTE90_017538</name>
</gene>
<feature type="compositionally biased region" description="Low complexity" evidence="2">
    <location>
        <begin position="87"/>
        <end position="97"/>
    </location>
</feature>
<feature type="compositionally biased region" description="Polar residues" evidence="2">
    <location>
        <begin position="1013"/>
        <end position="1024"/>
    </location>
</feature>
<dbReference type="GO" id="GO:0031267">
    <property type="term" value="F:small GTPase binding"/>
    <property type="evidence" value="ECO:0007669"/>
    <property type="project" value="TreeGrafter"/>
</dbReference>
<comment type="caution">
    <text evidence="5">The sequence shown here is derived from an EMBL/GenBank/DDBJ whole genome shotgun (WGS) entry which is preliminary data.</text>
</comment>
<feature type="compositionally biased region" description="Basic and acidic residues" evidence="2">
    <location>
        <begin position="882"/>
        <end position="903"/>
    </location>
</feature>
<dbReference type="InterPro" id="IPR001849">
    <property type="entry name" value="PH_domain"/>
</dbReference>
<dbReference type="CDD" id="cd13243">
    <property type="entry name" value="PH_PLEKHG1_G2_G3"/>
    <property type="match status" value="1"/>
</dbReference>
<keyword evidence="1" id="KW-0597">Phosphoprotein</keyword>
<dbReference type="SUPFAM" id="SSF50729">
    <property type="entry name" value="PH domain-like"/>
    <property type="match status" value="1"/>
</dbReference>
<feature type="region of interest" description="Disordered" evidence="2">
    <location>
        <begin position="659"/>
        <end position="689"/>
    </location>
</feature>
<feature type="domain" description="DH" evidence="4">
    <location>
        <begin position="330"/>
        <end position="510"/>
    </location>
</feature>
<feature type="region of interest" description="Disordered" evidence="2">
    <location>
        <begin position="172"/>
        <end position="265"/>
    </location>
</feature>
<feature type="region of interest" description="Disordered" evidence="2">
    <location>
        <begin position="1008"/>
        <end position="1051"/>
    </location>
</feature>
<feature type="compositionally biased region" description="Polar residues" evidence="2">
    <location>
        <begin position="752"/>
        <end position="762"/>
    </location>
</feature>
<evidence type="ECO:0000313" key="5">
    <source>
        <dbReference type="EMBL" id="KAG8176481.1"/>
    </source>
</evidence>
<dbReference type="Gene3D" id="3.40.1800.30">
    <property type="match status" value="1"/>
</dbReference>
<feature type="region of interest" description="Disordered" evidence="2">
    <location>
        <begin position="1141"/>
        <end position="1171"/>
    </location>
</feature>
<proteinExistence type="predicted"/>
<dbReference type="SUPFAM" id="SSF48065">
    <property type="entry name" value="DBL homology domain (DH-domain)"/>
    <property type="match status" value="1"/>
</dbReference>